<proteinExistence type="predicted"/>
<dbReference type="PANTHER" id="PTHR48225">
    <property type="entry name" value="HORMA DOMAIN-CONTAINING PROTEIN 1"/>
    <property type="match status" value="1"/>
</dbReference>
<feature type="region of interest" description="Disordered" evidence="6">
    <location>
        <begin position="596"/>
        <end position="631"/>
    </location>
</feature>
<dbReference type="PROSITE" id="PS50815">
    <property type="entry name" value="HORMA"/>
    <property type="match status" value="1"/>
</dbReference>
<protein>
    <recommendedName>
        <fullName evidence="7">HORMA domain-containing protein</fullName>
    </recommendedName>
</protein>
<feature type="compositionally biased region" description="Basic residues" evidence="6">
    <location>
        <begin position="614"/>
        <end position="631"/>
    </location>
</feature>
<dbReference type="SUPFAM" id="SSF56019">
    <property type="entry name" value="The spindle assembly checkpoint protein mad2"/>
    <property type="match status" value="1"/>
</dbReference>
<dbReference type="OMA" id="EMCECET"/>
<organism evidence="8 9">
    <name type="scientific">Oryza rufipogon</name>
    <name type="common">Brownbeard rice</name>
    <name type="synonym">Asian wild rice</name>
    <dbReference type="NCBI Taxonomy" id="4529"/>
    <lineage>
        <taxon>Eukaryota</taxon>
        <taxon>Viridiplantae</taxon>
        <taxon>Streptophyta</taxon>
        <taxon>Embryophyta</taxon>
        <taxon>Tracheophyta</taxon>
        <taxon>Spermatophyta</taxon>
        <taxon>Magnoliopsida</taxon>
        <taxon>Liliopsida</taxon>
        <taxon>Poales</taxon>
        <taxon>Poaceae</taxon>
        <taxon>BOP clade</taxon>
        <taxon>Oryzoideae</taxon>
        <taxon>Oryzeae</taxon>
        <taxon>Oryzinae</taxon>
        <taxon>Oryza</taxon>
    </lineage>
</organism>
<comment type="subcellular location">
    <subcellularLocation>
        <location evidence="2">Chromosome</location>
    </subcellularLocation>
    <subcellularLocation>
        <location evidence="1">Nucleus</location>
    </subcellularLocation>
</comment>
<evidence type="ECO:0000256" key="6">
    <source>
        <dbReference type="SAM" id="MobiDB-lite"/>
    </source>
</evidence>
<dbReference type="Pfam" id="PF22936">
    <property type="entry name" value="Pol_BBD"/>
    <property type="match status" value="1"/>
</dbReference>
<dbReference type="eggNOG" id="KOG0017">
    <property type="taxonomic scope" value="Eukaryota"/>
</dbReference>
<dbReference type="PANTHER" id="PTHR48225:SF7">
    <property type="entry name" value="MEIOSIS-SPECIFIC PROTEIN HOP1"/>
    <property type="match status" value="1"/>
</dbReference>
<keyword evidence="4" id="KW-0539">Nucleus</keyword>
<reference evidence="9" key="1">
    <citation type="submission" date="2013-06" db="EMBL/GenBank/DDBJ databases">
        <authorList>
            <person name="Zhao Q."/>
        </authorList>
    </citation>
    <scope>NUCLEOTIDE SEQUENCE</scope>
    <source>
        <strain evidence="9">cv. W1943</strain>
    </source>
</reference>
<dbReference type="Proteomes" id="UP000008022">
    <property type="component" value="Unassembled WGS sequence"/>
</dbReference>
<keyword evidence="5" id="KW-0469">Meiosis</keyword>
<dbReference type="GO" id="GO:0005634">
    <property type="term" value="C:nucleus"/>
    <property type="evidence" value="ECO:0007669"/>
    <property type="project" value="UniProtKB-SubCell"/>
</dbReference>
<dbReference type="GO" id="GO:0005694">
    <property type="term" value="C:chromosome"/>
    <property type="evidence" value="ECO:0007669"/>
    <property type="project" value="UniProtKB-SubCell"/>
</dbReference>
<dbReference type="HOGENOM" id="CLU_433747_0_0_1"/>
<evidence type="ECO:0000256" key="4">
    <source>
        <dbReference type="ARBA" id="ARBA00023242"/>
    </source>
</evidence>
<dbReference type="EnsemblPlants" id="ORUFI12G20340.1">
    <property type="protein sequence ID" value="ORUFI12G20340.1"/>
    <property type="gene ID" value="ORUFI12G20340"/>
</dbReference>
<dbReference type="STRING" id="4529.A0A0E0RJS3"/>
<evidence type="ECO:0000256" key="2">
    <source>
        <dbReference type="ARBA" id="ARBA00004286"/>
    </source>
</evidence>
<name>A0A0E0RJS3_ORYRU</name>
<evidence type="ECO:0000313" key="9">
    <source>
        <dbReference type="Proteomes" id="UP000008022"/>
    </source>
</evidence>
<evidence type="ECO:0000313" key="8">
    <source>
        <dbReference type="EnsemblPlants" id="ORUFI12G20340.1"/>
    </source>
</evidence>
<dbReference type="GO" id="GO:0051321">
    <property type="term" value="P:meiotic cell cycle"/>
    <property type="evidence" value="ECO:0007669"/>
    <property type="project" value="UniProtKB-KW"/>
</dbReference>
<evidence type="ECO:0000256" key="5">
    <source>
        <dbReference type="ARBA" id="ARBA00023254"/>
    </source>
</evidence>
<dbReference type="InterPro" id="IPR003511">
    <property type="entry name" value="HORMA_dom"/>
</dbReference>
<evidence type="ECO:0000259" key="7">
    <source>
        <dbReference type="PROSITE" id="PS50815"/>
    </source>
</evidence>
<dbReference type="Gene3D" id="3.30.900.10">
    <property type="entry name" value="HORMA domain"/>
    <property type="match status" value="1"/>
</dbReference>
<accession>A0A0E0RJS3</accession>
<reference evidence="8" key="2">
    <citation type="submission" date="2015-06" db="UniProtKB">
        <authorList>
            <consortium name="EnsemblPlants"/>
        </authorList>
    </citation>
    <scope>IDENTIFICATION</scope>
</reference>
<dbReference type="eggNOG" id="KOG4652">
    <property type="taxonomic scope" value="Eukaryota"/>
</dbReference>
<keyword evidence="3" id="KW-0158">Chromosome</keyword>
<sequence>MASAEAKDGEEVMGEGREGDPVDKIRRLLRIAIYNIGYVEGFFPDAYFSDIVVREDDMVIKQLVPIVDSESRRLMNLIDEAEACLCDALKKKYLKTLVFSICEKYEGPVLQEFIFSFSYPSTGPDEVVMMMTRTGSKVITKFEASAVKVTPNQMRSSACKMIRLIVQQTRTYPVQEEHAIEMKLSFYEDTTPEDYEPPFPKYCVNSEDVAIWNNNILKMEVGNINNKHVVLTLKVKSAQSYCKNSIVDDCSDYEMCECETYGYTSAPNDDTEEDYHTGMLASPIKAWYPQDTGTQMTRKRKTGFVLVSSSKKIKFLLDSGASHHICNDKAIMRNLKDVKKEYQVSLASCGGLELKAEMMGTVVTKDMKLSQVGYIPEMEFNVVSIGQLAVQGLITTGGDGRFSVIDAKEARVVGEGHLQRKTEKVDGRVYHEYVFKSLIREIEGDDEKLIEPLRADDDEIDEEEEKKCWVIDTGCGRHMIPDISILTQVKCEEVTFQAACGIVSSTHKGLVKEGNLILRDVLCCPKVTRKMISGPMLDLSGHRFTFNDKKCCIVHKDGLELRGVGKLDRATRTYLLKPGEDSRAAAAAKEEPKMLAAAAEGYGGPKQEADTKNMRGKGKKTAQATKRLRLS</sequence>
<dbReference type="InterPro" id="IPR054722">
    <property type="entry name" value="PolX-like_BBD"/>
</dbReference>
<dbReference type="AlphaFoldDB" id="A0A0E0RJS3"/>
<feature type="domain" description="HORMA" evidence="7">
    <location>
        <begin position="19"/>
        <end position="235"/>
    </location>
</feature>
<dbReference type="InterPro" id="IPR036570">
    <property type="entry name" value="HORMA_dom_sf"/>
</dbReference>
<keyword evidence="9" id="KW-1185">Reference proteome</keyword>
<evidence type="ECO:0000256" key="1">
    <source>
        <dbReference type="ARBA" id="ARBA00004123"/>
    </source>
</evidence>
<dbReference type="Pfam" id="PF02301">
    <property type="entry name" value="HORMA"/>
    <property type="match status" value="1"/>
</dbReference>
<dbReference type="Gramene" id="ORUFI12G20340.1">
    <property type="protein sequence ID" value="ORUFI12G20340.1"/>
    <property type="gene ID" value="ORUFI12G20340"/>
</dbReference>
<evidence type="ECO:0000256" key="3">
    <source>
        <dbReference type="ARBA" id="ARBA00022454"/>
    </source>
</evidence>
<dbReference type="InterPro" id="IPR051294">
    <property type="entry name" value="HORMA_MeioticProgression"/>
</dbReference>